<evidence type="ECO:0000256" key="2">
    <source>
        <dbReference type="SAM" id="SignalP"/>
    </source>
</evidence>
<dbReference type="Pfam" id="PF14534">
    <property type="entry name" value="DUF4440"/>
    <property type="match status" value="1"/>
</dbReference>
<sequence length="175" mass="18868">MPRDWVTRTLSLQAAALLTLMGITSSCASEKREDPAPLKSAIEALNARFSEAFSHRDPAAIGQLYAEDAQALPPGAAPVAGRIAIQELWKEVLGSPVARVQLETVEVDGNPSTAWETGRYTLIAKDGSTMDAGKYIVVWKHDDAGWKIYRDMWSSNSPPQAPAPGGPSAERPAKR</sequence>
<dbReference type="InterPro" id="IPR011944">
    <property type="entry name" value="Steroid_delta5-4_isomerase"/>
</dbReference>
<protein>
    <submittedName>
        <fullName evidence="4">SgcJ/EcaC family oxidoreductase</fullName>
    </submittedName>
</protein>
<feature type="region of interest" description="Disordered" evidence="1">
    <location>
        <begin position="152"/>
        <end position="175"/>
    </location>
</feature>
<dbReference type="PROSITE" id="PS51257">
    <property type="entry name" value="PROKAR_LIPOPROTEIN"/>
    <property type="match status" value="1"/>
</dbReference>
<dbReference type="SUPFAM" id="SSF54427">
    <property type="entry name" value="NTF2-like"/>
    <property type="match status" value="1"/>
</dbReference>
<evidence type="ECO:0000313" key="4">
    <source>
        <dbReference type="EMBL" id="TMQ60224.1"/>
    </source>
</evidence>
<feature type="signal peptide" evidence="2">
    <location>
        <begin position="1"/>
        <end position="28"/>
    </location>
</feature>
<dbReference type="EMBL" id="VBOW01000016">
    <property type="protein sequence ID" value="TMQ60224.1"/>
    <property type="molecule type" value="Genomic_DNA"/>
</dbReference>
<proteinExistence type="predicted"/>
<dbReference type="NCBIfam" id="TIGR02246">
    <property type="entry name" value="SgcJ/EcaC family oxidoreductase"/>
    <property type="match status" value="1"/>
</dbReference>
<dbReference type="Gene3D" id="3.10.450.50">
    <property type="match status" value="1"/>
</dbReference>
<gene>
    <name evidence="4" type="ORF">E6K76_02545</name>
</gene>
<dbReference type="InterPro" id="IPR027843">
    <property type="entry name" value="DUF4440"/>
</dbReference>
<feature type="chain" id="PRO_5022020789" evidence="2">
    <location>
        <begin position="29"/>
        <end position="175"/>
    </location>
</feature>
<evidence type="ECO:0000256" key="1">
    <source>
        <dbReference type="SAM" id="MobiDB-lite"/>
    </source>
</evidence>
<feature type="domain" description="DUF4440" evidence="3">
    <location>
        <begin position="42"/>
        <end position="148"/>
    </location>
</feature>
<dbReference type="Proteomes" id="UP000316852">
    <property type="component" value="Unassembled WGS sequence"/>
</dbReference>
<evidence type="ECO:0000313" key="5">
    <source>
        <dbReference type="Proteomes" id="UP000316852"/>
    </source>
</evidence>
<accession>A0A538T9L5</accession>
<dbReference type="InterPro" id="IPR032710">
    <property type="entry name" value="NTF2-like_dom_sf"/>
</dbReference>
<reference evidence="4 5" key="1">
    <citation type="journal article" date="2019" name="Nat. Microbiol.">
        <title>Mediterranean grassland soil C-N compound turnover is dependent on rainfall and depth, and is mediated by genomically divergent microorganisms.</title>
        <authorList>
            <person name="Diamond S."/>
            <person name="Andeer P.F."/>
            <person name="Li Z."/>
            <person name="Crits-Christoph A."/>
            <person name="Burstein D."/>
            <person name="Anantharaman K."/>
            <person name="Lane K.R."/>
            <person name="Thomas B.C."/>
            <person name="Pan C."/>
            <person name="Northen T.R."/>
            <person name="Banfield J.F."/>
        </authorList>
    </citation>
    <scope>NUCLEOTIDE SEQUENCE [LARGE SCALE GENOMIC DNA]</scope>
    <source>
        <strain evidence="4">WS_6</strain>
    </source>
</reference>
<dbReference type="AlphaFoldDB" id="A0A538T9L5"/>
<keyword evidence="2" id="KW-0732">Signal</keyword>
<name>A0A538T9L5_UNCEI</name>
<organism evidence="4 5">
    <name type="scientific">Eiseniibacteriota bacterium</name>
    <dbReference type="NCBI Taxonomy" id="2212470"/>
    <lineage>
        <taxon>Bacteria</taxon>
        <taxon>Candidatus Eiseniibacteriota</taxon>
    </lineage>
</organism>
<comment type="caution">
    <text evidence="4">The sequence shown here is derived from an EMBL/GenBank/DDBJ whole genome shotgun (WGS) entry which is preliminary data.</text>
</comment>
<evidence type="ECO:0000259" key="3">
    <source>
        <dbReference type="Pfam" id="PF14534"/>
    </source>
</evidence>